<comment type="caution">
    <text evidence="1">The sequence shown here is derived from an EMBL/GenBank/DDBJ whole genome shotgun (WGS) entry which is preliminary data.</text>
</comment>
<accession>F0BJX1</accession>
<dbReference type="Proteomes" id="UP000003299">
    <property type="component" value="Unassembled WGS sequence"/>
</dbReference>
<sequence length="37" mass="4384">MGGEQLLSCIIIMELMIQMRKLQLLLWRGLKECIEFC</sequence>
<evidence type="ECO:0000313" key="2">
    <source>
        <dbReference type="Proteomes" id="UP000003299"/>
    </source>
</evidence>
<organism evidence="1 2">
    <name type="scientific">Xanthomonas vesicatoria ATCC 35937</name>
    <dbReference type="NCBI Taxonomy" id="925775"/>
    <lineage>
        <taxon>Bacteria</taxon>
        <taxon>Pseudomonadati</taxon>
        <taxon>Pseudomonadota</taxon>
        <taxon>Gammaproteobacteria</taxon>
        <taxon>Lysobacterales</taxon>
        <taxon>Lysobacteraceae</taxon>
        <taxon>Xanthomonas</taxon>
    </lineage>
</organism>
<reference evidence="1 2" key="1">
    <citation type="journal article" date="2011" name="BMC Genomics">
        <title>Comparative genomics reveals diversity among xanthomonads infecting tomato and pepper.</title>
        <authorList>
            <person name="Potnis N."/>
            <person name="Krasileva K."/>
            <person name="Chow V."/>
            <person name="Almeida N.F."/>
            <person name="Patil P.B."/>
            <person name="Ryan R.P."/>
            <person name="Sharlach M."/>
            <person name="Behlau F."/>
            <person name="Dow J.M."/>
            <person name="Momol M.T."/>
            <person name="White F.F."/>
            <person name="Preston J.F."/>
            <person name="Vinatzer B.A."/>
            <person name="Koebnik R."/>
            <person name="Setubal J.C."/>
            <person name="Norman D.J."/>
            <person name="Staskawicz B.J."/>
            <person name="Jones J.B."/>
        </authorList>
    </citation>
    <scope>NUCLEOTIDE SEQUENCE [LARGE SCALE GENOMIC DNA]</scope>
    <source>
        <strain evidence="1 2">ATCC 35937</strain>
    </source>
</reference>
<evidence type="ECO:0000313" key="1">
    <source>
        <dbReference type="EMBL" id="EGD07217.1"/>
    </source>
</evidence>
<proteinExistence type="predicted"/>
<protein>
    <submittedName>
        <fullName evidence="1">Uncharacterized protein</fullName>
    </submittedName>
</protein>
<dbReference type="EMBL" id="AEQV01000235">
    <property type="protein sequence ID" value="EGD07217.1"/>
    <property type="molecule type" value="Genomic_DNA"/>
</dbReference>
<name>F0BJX1_9XANT</name>
<gene>
    <name evidence="1" type="ORF">XVE_4582</name>
</gene>
<dbReference type="AlphaFoldDB" id="F0BJX1"/>